<dbReference type="STRING" id="51028.A0A0N4VBT3"/>
<feature type="repeat" description="NHL" evidence="8">
    <location>
        <begin position="639"/>
        <end position="681"/>
    </location>
</feature>
<dbReference type="GO" id="GO:0008270">
    <property type="term" value="F:zinc ion binding"/>
    <property type="evidence" value="ECO:0007669"/>
    <property type="project" value="UniProtKB-KW"/>
</dbReference>
<dbReference type="PROSITE" id="PS00518">
    <property type="entry name" value="ZF_RING_1"/>
    <property type="match status" value="1"/>
</dbReference>
<dbReference type="SUPFAM" id="SSF57845">
    <property type="entry name" value="B-box zinc-binding domain"/>
    <property type="match status" value="1"/>
</dbReference>
<reference evidence="13" key="1">
    <citation type="submission" date="2017-02" db="UniProtKB">
        <authorList>
            <consortium name="WormBaseParasite"/>
        </authorList>
    </citation>
    <scope>IDENTIFICATION</scope>
</reference>
<name>A0A0N4VBT3_ENTVE</name>
<dbReference type="PROSITE" id="PS50089">
    <property type="entry name" value="ZF_RING_2"/>
    <property type="match status" value="1"/>
</dbReference>
<protein>
    <submittedName>
        <fullName evidence="13">B-box type zinc finger protein ncl-1</fullName>
    </submittedName>
</protein>
<keyword evidence="12" id="KW-1185">Reference proteome</keyword>
<dbReference type="PANTHER" id="PTHR25462:SF291">
    <property type="entry name" value="E3 UBIQUITIN-PROTEIN LIGASE TRIM45"/>
    <property type="match status" value="1"/>
</dbReference>
<feature type="repeat" description="NHL" evidence="8">
    <location>
        <begin position="597"/>
        <end position="638"/>
    </location>
</feature>
<evidence type="ECO:0000259" key="9">
    <source>
        <dbReference type="PROSITE" id="PS50089"/>
    </source>
</evidence>
<dbReference type="FunFam" id="2.120.10.30:FF:000107">
    <property type="entry name" value="Uncharacterized protein"/>
    <property type="match status" value="1"/>
</dbReference>
<dbReference type="InterPro" id="IPR001841">
    <property type="entry name" value="Znf_RING"/>
</dbReference>
<evidence type="ECO:0000256" key="5">
    <source>
        <dbReference type="ARBA" id="ARBA00022786"/>
    </source>
</evidence>
<dbReference type="InterPro" id="IPR017907">
    <property type="entry name" value="Znf_RING_CS"/>
</dbReference>
<dbReference type="Pfam" id="PF13445">
    <property type="entry name" value="zf-RING_UBOX"/>
    <property type="match status" value="1"/>
</dbReference>
<dbReference type="SMART" id="SM00184">
    <property type="entry name" value="RING"/>
    <property type="match status" value="2"/>
</dbReference>
<dbReference type="Gene3D" id="3.30.160.60">
    <property type="entry name" value="Classic Zinc Finger"/>
    <property type="match status" value="1"/>
</dbReference>
<dbReference type="Gene3D" id="2.120.10.30">
    <property type="entry name" value="TolB, C-terminal domain"/>
    <property type="match status" value="1"/>
</dbReference>
<dbReference type="WBParaSite" id="EVEC_0000800301-mRNA-1">
    <property type="protein sequence ID" value="EVEC_0000800301-mRNA-1"/>
    <property type="gene ID" value="EVEC_0000800301"/>
</dbReference>
<dbReference type="OrthoDB" id="342730at2759"/>
<dbReference type="Pfam" id="PF01436">
    <property type="entry name" value="NHL"/>
    <property type="match status" value="3"/>
</dbReference>
<evidence type="ECO:0000256" key="4">
    <source>
        <dbReference type="ARBA" id="ARBA00022771"/>
    </source>
</evidence>
<keyword evidence="5" id="KW-0833">Ubl conjugation pathway</keyword>
<keyword evidence="6" id="KW-0862">Zinc</keyword>
<dbReference type="CDD" id="cd14959">
    <property type="entry name" value="NHL_brat_like"/>
    <property type="match status" value="1"/>
</dbReference>
<dbReference type="InterPro" id="IPR003649">
    <property type="entry name" value="Bbox_C"/>
</dbReference>
<dbReference type="EMBL" id="UXUI01008944">
    <property type="protein sequence ID" value="VDD92736.1"/>
    <property type="molecule type" value="Genomic_DNA"/>
</dbReference>
<feature type="repeat" description="NHL" evidence="8">
    <location>
        <begin position="516"/>
        <end position="547"/>
    </location>
</feature>
<evidence type="ECO:0000313" key="12">
    <source>
        <dbReference type="Proteomes" id="UP000274131"/>
    </source>
</evidence>
<feature type="domain" description="B box-type" evidence="10">
    <location>
        <begin position="127"/>
        <end position="174"/>
    </location>
</feature>
<dbReference type="AlphaFoldDB" id="A0A0N4VBT3"/>
<evidence type="ECO:0000256" key="3">
    <source>
        <dbReference type="ARBA" id="ARBA00022737"/>
    </source>
</evidence>
<dbReference type="SUPFAM" id="SSF101898">
    <property type="entry name" value="NHL repeat"/>
    <property type="match status" value="1"/>
</dbReference>
<proteinExistence type="predicted"/>
<dbReference type="Pfam" id="PF00643">
    <property type="entry name" value="zf-B_box"/>
    <property type="match status" value="1"/>
</dbReference>
<dbReference type="Proteomes" id="UP000274131">
    <property type="component" value="Unassembled WGS sequence"/>
</dbReference>
<evidence type="ECO:0000259" key="10">
    <source>
        <dbReference type="PROSITE" id="PS50119"/>
    </source>
</evidence>
<keyword evidence="4 7" id="KW-0863">Zinc-finger</keyword>
<dbReference type="InterPro" id="IPR047153">
    <property type="entry name" value="TRIM45/56/19-like"/>
</dbReference>
<dbReference type="CDD" id="cd19813">
    <property type="entry name" value="Bbox1_BRAT-like"/>
    <property type="match status" value="1"/>
</dbReference>
<dbReference type="PANTHER" id="PTHR25462">
    <property type="entry name" value="BONUS, ISOFORM C-RELATED"/>
    <property type="match status" value="1"/>
</dbReference>
<dbReference type="InterPro" id="IPR027370">
    <property type="entry name" value="Znf-RING_euk"/>
</dbReference>
<reference evidence="11 12" key="2">
    <citation type="submission" date="2018-10" db="EMBL/GenBank/DDBJ databases">
        <authorList>
            <consortium name="Pathogen Informatics"/>
        </authorList>
    </citation>
    <scope>NUCLEOTIDE SEQUENCE [LARGE SCALE GENOMIC DNA]</scope>
</reference>
<feature type="domain" description="B box-type" evidence="10">
    <location>
        <begin position="188"/>
        <end position="231"/>
    </location>
</feature>
<dbReference type="PROSITE" id="PS50119">
    <property type="entry name" value="ZF_BBOX"/>
    <property type="match status" value="2"/>
</dbReference>
<dbReference type="PROSITE" id="PS51125">
    <property type="entry name" value="NHL"/>
    <property type="match status" value="5"/>
</dbReference>
<evidence type="ECO:0000313" key="13">
    <source>
        <dbReference type="WBParaSite" id="EVEC_0000800301-mRNA-1"/>
    </source>
</evidence>
<evidence type="ECO:0000256" key="8">
    <source>
        <dbReference type="PROSITE-ProRule" id="PRU00504"/>
    </source>
</evidence>
<accession>A0A0N4VBT3</accession>
<evidence type="ECO:0000313" key="11">
    <source>
        <dbReference type="EMBL" id="VDD92736.1"/>
    </source>
</evidence>
<dbReference type="InterPro" id="IPR013083">
    <property type="entry name" value="Znf_RING/FYVE/PHD"/>
</dbReference>
<evidence type="ECO:0000256" key="6">
    <source>
        <dbReference type="ARBA" id="ARBA00022833"/>
    </source>
</evidence>
<evidence type="ECO:0000256" key="7">
    <source>
        <dbReference type="PROSITE-ProRule" id="PRU00024"/>
    </source>
</evidence>
<sequence length="773" mass="85787">MCEQTLTGSFGLAPTPPPINDQVVKCPLCLEPFREPKVLACFHSFCKGCLERQMETGAEKIVCPQCHVETQLSVQLGIDSLLNDYGLENALSRQMSNEDKGLIFGSPTISASPQLSDSPTYDQNSNSASSTCTGCKSGERASAFCQDCAHYLCTNCTLAHRYMHCFEGHRVEQLGHGASTSPTLSDTEGSCKCIQHRTQPLRYFCLTCNLAICNECVQTDHPSPQHQYELISNVADKQMSIMESLVNEASMKQNELQEMFKLLDAAQSRLSLSFNRAQQSVDEAAKTLISFVEEGRRLLIKELENSQSGKQMQLNFIDKKVQQMTEKLGQTIEFTRRLVKYASPTEVMVFKQLLHTRLQVFLSFNPDPNNILHSSCEVEFSPINANAARHQIINLMGNVRGGSDWAPGTVPSSVAGMPPTPIGRPPSRQLLRGGANGVMNSAVNYSDSNLLRPKGEFGGSSQSLGTFPPMDTAFVDQYQKWSMALDPASGIQLSESPDMDNVDKLNAIDPKFPFLQFTEPSGVAVNAQNDIVVADTNNHRIQVFDKEGRFKFHFGECGKRDGQLLYPNRVAVNRATGDFIVTERSPTHQIQIYNQYGQFLRKFGANILQHPRGVCVDNKGRIVVVECKVMRVIIFDMFGSILQKFSCSRYLEFPNGVCTNDKQEILISDNRAHCIKVFNYEGQFIRQIGGEGITNYPIGVGINAAGEVVVADNHNNFNLTVFSQDGTMISALESKVKHAQCFDVALVEDGSVVLASKDYRLYLYHYQPSVNNN</sequence>
<dbReference type="SMART" id="SM00336">
    <property type="entry name" value="BBOX"/>
    <property type="match status" value="2"/>
</dbReference>
<dbReference type="SUPFAM" id="SSF57850">
    <property type="entry name" value="RING/U-box"/>
    <property type="match status" value="1"/>
</dbReference>
<dbReference type="InterPro" id="IPR001258">
    <property type="entry name" value="NHL_repeat"/>
</dbReference>
<dbReference type="CDD" id="cd20482">
    <property type="entry name" value="CC_brat-like"/>
    <property type="match status" value="1"/>
</dbReference>
<keyword evidence="3" id="KW-0677">Repeat</keyword>
<evidence type="ECO:0000256" key="2">
    <source>
        <dbReference type="ARBA" id="ARBA00022723"/>
    </source>
</evidence>
<keyword evidence="1" id="KW-0597">Phosphoprotein</keyword>
<feature type="repeat" description="NHL" evidence="8">
    <location>
        <begin position="551"/>
        <end position="596"/>
    </location>
</feature>
<feature type="repeat" description="NHL" evidence="8">
    <location>
        <begin position="682"/>
        <end position="725"/>
    </location>
</feature>
<dbReference type="GO" id="GO:0061630">
    <property type="term" value="F:ubiquitin protein ligase activity"/>
    <property type="evidence" value="ECO:0007669"/>
    <property type="project" value="TreeGrafter"/>
</dbReference>
<feature type="domain" description="RING-type" evidence="9">
    <location>
        <begin position="26"/>
        <end position="67"/>
    </location>
</feature>
<organism evidence="13">
    <name type="scientific">Enterobius vermicularis</name>
    <name type="common">Human pinworm</name>
    <dbReference type="NCBI Taxonomy" id="51028"/>
    <lineage>
        <taxon>Eukaryota</taxon>
        <taxon>Metazoa</taxon>
        <taxon>Ecdysozoa</taxon>
        <taxon>Nematoda</taxon>
        <taxon>Chromadorea</taxon>
        <taxon>Rhabditida</taxon>
        <taxon>Spirurina</taxon>
        <taxon>Oxyuridomorpha</taxon>
        <taxon>Oxyuroidea</taxon>
        <taxon>Oxyuridae</taxon>
        <taxon>Enterobius</taxon>
    </lineage>
</organism>
<gene>
    <name evidence="11" type="ORF">EVEC_LOCUS7487</name>
</gene>
<dbReference type="InterPro" id="IPR000315">
    <property type="entry name" value="Znf_B-box"/>
</dbReference>
<dbReference type="Gene3D" id="3.30.40.10">
    <property type="entry name" value="Zinc/RING finger domain, C3HC4 (zinc finger)"/>
    <property type="match status" value="1"/>
</dbReference>
<keyword evidence="2" id="KW-0479">Metal-binding</keyword>
<dbReference type="SMART" id="SM00502">
    <property type="entry name" value="BBC"/>
    <property type="match status" value="1"/>
</dbReference>
<evidence type="ECO:0000256" key="1">
    <source>
        <dbReference type="ARBA" id="ARBA00022553"/>
    </source>
</evidence>
<dbReference type="InterPro" id="IPR011042">
    <property type="entry name" value="6-blade_b-propeller_TolB-like"/>
</dbReference>